<accession>A0ABT2RQR9</accession>
<gene>
    <name evidence="2" type="ORF">OCV99_14720</name>
</gene>
<dbReference type="Proteomes" id="UP001652431">
    <property type="component" value="Unassembled WGS sequence"/>
</dbReference>
<sequence>MGITAAIANYFILLPMFEVFMPINQLIESFGMFLPFINILDIFLKILVGPSNAKFFCCKANLGYFFRGLHYNCTIGVVAPVYGHEVPPMVKEFLEKGAFFQRSRIQTVLHTNSSLTA</sequence>
<proteinExistence type="predicted"/>
<reference evidence="2 3" key="1">
    <citation type="journal article" date="2021" name="ISME Commun">
        <title>Automated analysis of genomic sequences facilitates high-throughput and comprehensive description of bacteria.</title>
        <authorList>
            <person name="Hitch T.C.A."/>
        </authorList>
    </citation>
    <scope>NUCLEOTIDE SEQUENCE [LARGE SCALE GENOMIC DNA]</scope>
    <source>
        <strain evidence="2 3">Sanger_03</strain>
    </source>
</reference>
<evidence type="ECO:0000313" key="3">
    <source>
        <dbReference type="Proteomes" id="UP001652431"/>
    </source>
</evidence>
<name>A0ABT2RQR9_9FIRM</name>
<evidence type="ECO:0000256" key="1">
    <source>
        <dbReference type="SAM" id="Phobius"/>
    </source>
</evidence>
<dbReference type="EMBL" id="JAOQJU010000026">
    <property type="protein sequence ID" value="MCU6687759.1"/>
    <property type="molecule type" value="Genomic_DNA"/>
</dbReference>
<comment type="caution">
    <text evidence="2">The sequence shown here is derived from an EMBL/GenBank/DDBJ whole genome shotgun (WGS) entry which is preliminary data.</text>
</comment>
<dbReference type="RefSeq" id="WP_262575832.1">
    <property type="nucleotide sequence ID" value="NZ_JAOQJU010000026.1"/>
</dbReference>
<keyword evidence="3" id="KW-1185">Reference proteome</keyword>
<protein>
    <submittedName>
        <fullName evidence="2">Uncharacterized protein</fullName>
    </submittedName>
</protein>
<keyword evidence="1" id="KW-1133">Transmembrane helix</keyword>
<evidence type="ECO:0000313" key="2">
    <source>
        <dbReference type="EMBL" id="MCU6687759.1"/>
    </source>
</evidence>
<keyword evidence="1" id="KW-0472">Membrane</keyword>
<feature type="transmembrane region" description="Helical" evidence="1">
    <location>
        <begin position="6"/>
        <end position="23"/>
    </location>
</feature>
<organism evidence="2 3">
    <name type="scientific">Dorea acetigenes</name>
    <dbReference type="NCBI Taxonomy" id="2981787"/>
    <lineage>
        <taxon>Bacteria</taxon>
        <taxon>Bacillati</taxon>
        <taxon>Bacillota</taxon>
        <taxon>Clostridia</taxon>
        <taxon>Lachnospirales</taxon>
        <taxon>Lachnospiraceae</taxon>
        <taxon>Dorea</taxon>
    </lineage>
</organism>
<keyword evidence="1" id="KW-0812">Transmembrane</keyword>